<proteinExistence type="predicted"/>
<name>A0A934MQQ4_9BACL</name>
<dbReference type="CDD" id="cd00093">
    <property type="entry name" value="HTH_XRE"/>
    <property type="match status" value="1"/>
</dbReference>
<organism evidence="2 3">
    <name type="scientific">Paenibacillus roseus</name>
    <dbReference type="NCBI Taxonomy" id="2798579"/>
    <lineage>
        <taxon>Bacteria</taxon>
        <taxon>Bacillati</taxon>
        <taxon>Bacillota</taxon>
        <taxon>Bacilli</taxon>
        <taxon>Bacillales</taxon>
        <taxon>Paenibacillaceae</taxon>
        <taxon>Paenibacillus</taxon>
    </lineage>
</organism>
<dbReference type="SUPFAM" id="SSF47413">
    <property type="entry name" value="lambda repressor-like DNA-binding domains"/>
    <property type="match status" value="1"/>
</dbReference>
<dbReference type="Proteomes" id="UP000640274">
    <property type="component" value="Unassembled WGS sequence"/>
</dbReference>
<protein>
    <submittedName>
        <fullName evidence="2">Helix-turn-helix transcriptional regulator</fullName>
    </submittedName>
</protein>
<dbReference type="Gene3D" id="1.10.260.40">
    <property type="entry name" value="lambda repressor-like DNA-binding domains"/>
    <property type="match status" value="1"/>
</dbReference>
<evidence type="ECO:0000313" key="3">
    <source>
        <dbReference type="Proteomes" id="UP000640274"/>
    </source>
</evidence>
<keyword evidence="3" id="KW-1185">Reference proteome</keyword>
<dbReference type="SMART" id="SM00530">
    <property type="entry name" value="HTH_XRE"/>
    <property type="match status" value="1"/>
</dbReference>
<comment type="caution">
    <text evidence="2">The sequence shown here is derived from an EMBL/GenBank/DDBJ whole genome shotgun (WGS) entry which is preliminary data.</text>
</comment>
<gene>
    <name evidence="2" type="ORF">JFN88_12755</name>
</gene>
<dbReference type="GO" id="GO:0003677">
    <property type="term" value="F:DNA binding"/>
    <property type="evidence" value="ECO:0007669"/>
    <property type="project" value="InterPro"/>
</dbReference>
<reference evidence="2" key="1">
    <citation type="submission" date="2020-12" db="EMBL/GenBank/DDBJ databases">
        <authorList>
            <person name="Huq M.A."/>
        </authorList>
    </citation>
    <scope>NUCLEOTIDE SEQUENCE</scope>
    <source>
        <strain evidence="2">MAHUQ-46</strain>
    </source>
</reference>
<dbReference type="InterPro" id="IPR010982">
    <property type="entry name" value="Lambda_DNA-bd_dom_sf"/>
</dbReference>
<accession>A0A934MQQ4</accession>
<evidence type="ECO:0000313" key="2">
    <source>
        <dbReference type="EMBL" id="MBJ6362138.1"/>
    </source>
</evidence>
<feature type="domain" description="HTH cro/C1-type" evidence="1">
    <location>
        <begin position="7"/>
        <end position="62"/>
    </location>
</feature>
<dbReference type="RefSeq" id="WP_199019676.1">
    <property type="nucleotide sequence ID" value="NZ_JAELUP010000065.1"/>
</dbReference>
<dbReference type="InterPro" id="IPR001387">
    <property type="entry name" value="Cro/C1-type_HTH"/>
</dbReference>
<sequence>MNEVILKLEEIRKRKGITKTHVASHCGKTTAWYVDIVKGRRRVYMEDVSAIANSLELEVSFSFSQKVSEMLNLVAVK</sequence>
<dbReference type="EMBL" id="JAELUP010000065">
    <property type="protein sequence ID" value="MBJ6362138.1"/>
    <property type="molecule type" value="Genomic_DNA"/>
</dbReference>
<dbReference type="AlphaFoldDB" id="A0A934MQQ4"/>
<evidence type="ECO:0000259" key="1">
    <source>
        <dbReference type="SMART" id="SM00530"/>
    </source>
</evidence>